<accession>T1A6F1</accession>
<keyword evidence="3" id="KW-0808">Transferase</keyword>
<dbReference type="EC" id="2.-.-.-" evidence="3"/>
<feature type="non-terminal residue" evidence="3">
    <location>
        <position position="160"/>
    </location>
</feature>
<organism evidence="3">
    <name type="scientific">mine drainage metagenome</name>
    <dbReference type="NCBI Taxonomy" id="410659"/>
    <lineage>
        <taxon>unclassified sequences</taxon>
        <taxon>metagenomes</taxon>
        <taxon>ecological metagenomes</taxon>
    </lineage>
</organism>
<dbReference type="InterPro" id="IPR005835">
    <property type="entry name" value="NTP_transferase_dom"/>
</dbReference>
<protein>
    <submittedName>
        <fullName evidence="3">Nucleotidyl transferase</fullName>
        <ecNumber evidence="3">2.-.-.-</ecNumber>
    </submittedName>
</protein>
<dbReference type="InterPro" id="IPR050486">
    <property type="entry name" value="Mannose-1P_guanyltransferase"/>
</dbReference>
<dbReference type="EMBL" id="AUZY01005929">
    <property type="protein sequence ID" value="EQD56221.1"/>
    <property type="molecule type" value="Genomic_DNA"/>
</dbReference>
<reference evidence="3" key="1">
    <citation type="submission" date="2013-08" db="EMBL/GenBank/DDBJ databases">
        <authorList>
            <person name="Mendez C."/>
            <person name="Richter M."/>
            <person name="Ferrer M."/>
            <person name="Sanchez J."/>
        </authorList>
    </citation>
    <scope>NUCLEOTIDE SEQUENCE</scope>
</reference>
<dbReference type="InterPro" id="IPR029044">
    <property type="entry name" value="Nucleotide-diphossugar_trans"/>
</dbReference>
<dbReference type="Pfam" id="PF00483">
    <property type="entry name" value="NTP_transferase"/>
    <property type="match status" value="1"/>
</dbReference>
<sequence length="160" mass="17016">MLATGYLSEAIASYVHDHPPSIPIRSVPEATPLGTGGGMRNAGDDLSDPFLVLNSDVVADVDVSDLLRLHARHAGAGVMALYEVDDPSPYGVAVLGADDRIERFVEKPDRASAPSRWINAGVALWSRSVLDAIPRGSAVSFERESRPGPPSTGVSYGFRF</sequence>
<name>T1A6F1_9ZZZZ</name>
<dbReference type="GO" id="GO:0016740">
    <property type="term" value="F:transferase activity"/>
    <property type="evidence" value="ECO:0007669"/>
    <property type="project" value="UniProtKB-KW"/>
</dbReference>
<comment type="caution">
    <text evidence="3">The sequence shown here is derived from an EMBL/GenBank/DDBJ whole genome shotgun (WGS) entry which is preliminary data.</text>
</comment>
<proteinExistence type="predicted"/>
<dbReference type="AlphaFoldDB" id="T1A6F1"/>
<evidence type="ECO:0000256" key="1">
    <source>
        <dbReference type="SAM" id="MobiDB-lite"/>
    </source>
</evidence>
<dbReference type="PANTHER" id="PTHR22572">
    <property type="entry name" value="SUGAR-1-PHOSPHATE GUANYL TRANSFERASE"/>
    <property type="match status" value="1"/>
</dbReference>
<gene>
    <name evidence="3" type="ORF">B1B_09017</name>
</gene>
<evidence type="ECO:0000259" key="2">
    <source>
        <dbReference type="Pfam" id="PF00483"/>
    </source>
</evidence>
<dbReference type="SUPFAM" id="SSF53448">
    <property type="entry name" value="Nucleotide-diphospho-sugar transferases"/>
    <property type="match status" value="1"/>
</dbReference>
<dbReference type="Gene3D" id="3.90.550.10">
    <property type="entry name" value="Spore Coat Polysaccharide Biosynthesis Protein SpsA, Chain A"/>
    <property type="match status" value="1"/>
</dbReference>
<feature type="region of interest" description="Disordered" evidence="1">
    <location>
        <begin position="140"/>
        <end position="160"/>
    </location>
</feature>
<reference evidence="3" key="2">
    <citation type="journal article" date="2014" name="ISME J.">
        <title>Microbial stratification in low pH oxic and suboxic macroscopic growths along an acid mine drainage.</title>
        <authorList>
            <person name="Mendez-Garcia C."/>
            <person name="Mesa V."/>
            <person name="Sprenger R.R."/>
            <person name="Richter M."/>
            <person name="Diez M.S."/>
            <person name="Solano J."/>
            <person name="Bargiela R."/>
            <person name="Golyshina O.V."/>
            <person name="Manteca A."/>
            <person name="Ramos J.L."/>
            <person name="Gallego J.R."/>
            <person name="Llorente I."/>
            <person name="Martins Dos Santos V.A."/>
            <person name="Jensen O.N."/>
            <person name="Pelaez A.I."/>
            <person name="Sanchez J."/>
            <person name="Ferrer M."/>
        </authorList>
    </citation>
    <scope>NUCLEOTIDE SEQUENCE</scope>
</reference>
<evidence type="ECO:0000313" key="3">
    <source>
        <dbReference type="EMBL" id="EQD56221.1"/>
    </source>
</evidence>
<feature type="domain" description="Nucleotidyl transferase" evidence="2">
    <location>
        <begin position="41"/>
        <end position="133"/>
    </location>
</feature>